<protein>
    <recommendedName>
        <fullName evidence="4">Armadillo repeat-containing protein 2</fullName>
    </recommendedName>
</protein>
<name>A0AAE2D919_SCHME</name>
<comment type="caution">
    <text evidence="2">The sequence shown here is derived from an EMBL/GenBank/DDBJ whole genome shotgun (WGS) entry which is preliminary data.</text>
</comment>
<feature type="region of interest" description="Disordered" evidence="1">
    <location>
        <begin position="112"/>
        <end position="148"/>
    </location>
</feature>
<reference evidence="2" key="1">
    <citation type="submission" date="2022-04" db="EMBL/GenBank/DDBJ databases">
        <authorList>
            <person name="Xu L."/>
            <person name="Lv Z."/>
        </authorList>
    </citation>
    <scope>NUCLEOTIDE SEQUENCE</scope>
    <source>
        <strain evidence="2">LV_2022a</strain>
    </source>
</reference>
<evidence type="ECO:0000313" key="2">
    <source>
        <dbReference type="EMBL" id="KAK4475841.1"/>
    </source>
</evidence>
<dbReference type="EMBL" id="JALJAT010000001">
    <property type="protein sequence ID" value="KAK4475841.1"/>
    <property type="molecule type" value="Genomic_DNA"/>
</dbReference>
<feature type="region of interest" description="Disordered" evidence="1">
    <location>
        <begin position="249"/>
        <end position="270"/>
    </location>
</feature>
<gene>
    <name evidence="2" type="ORF">MN116_001092</name>
</gene>
<dbReference type="PANTHER" id="PTHR21356:SF1">
    <property type="entry name" value="ARMADILLO REPEAT-CONTAINING PROTEIN 2"/>
    <property type="match status" value="1"/>
</dbReference>
<dbReference type="InterPro" id="IPR011989">
    <property type="entry name" value="ARM-like"/>
</dbReference>
<evidence type="ECO:0008006" key="4">
    <source>
        <dbReference type="Google" id="ProtNLM"/>
    </source>
</evidence>
<dbReference type="Gene3D" id="1.25.10.10">
    <property type="entry name" value="Leucine-rich Repeat Variant"/>
    <property type="match status" value="1"/>
</dbReference>
<evidence type="ECO:0000256" key="1">
    <source>
        <dbReference type="SAM" id="MobiDB-lite"/>
    </source>
</evidence>
<dbReference type="InterPro" id="IPR038905">
    <property type="entry name" value="ARMC2"/>
</dbReference>
<organism evidence="2 3">
    <name type="scientific">Schistosoma mekongi</name>
    <name type="common">Parasitic worm</name>
    <dbReference type="NCBI Taxonomy" id="38744"/>
    <lineage>
        <taxon>Eukaryota</taxon>
        <taxon>Metazoa</taxon>
        <taxon>Spiralia</taxon>
        <taxon>Lophotrochozoa</taxon>
        <taxon>Platyhelminthes</taxon>
        <taxon>Trematoda</taxon>
        <taxon>Digenea</taxon>
        <taxon>Strigeidida</taxon>
        <taxon>Schistosomatoidea</taxon>
        <taxon>Schistosomatidae</taxon>
        <taxon>Schistosoma</taxon>
    </lineage>
</organism>
<dbReference type="InterPro" id="IPR016024">
    <property type="entry name" value="ARM-type_fold"/>
</dbReference>
<dbReference type="AlphaFoldDB" id="A0AAE2D919"/>
<feature type="compositionally biased region" description="Polar residues" evidence="1">
    <location>
        <begin position="259"/>
        <end position="270"/>
    </location>
</feature>
<evidence type="ECO:0000313" key="3">
    <source>
        <dbReference type="Proteomes" id="UP001292079"/>
    </source>
</evidence>
<reference evidence="2" key="2">
    <citation type="journal article" date="2023" name="Infect Dis Poverty">
        <title>Chromosome-scale genome of the human blood fluke Schistosoma mekongi and its implications for public health.</title>
        <authorList>
            <person name="Zhou M."/>
            <person name="Xu L."/>
            <person name="Xu D."/>
            <person name="Chen W."/>
            <person name="Khan J."/>
            <person name="Hu Y."/>
            <person name="Huang H."/>
            <person name="Wei H."/>
            <person name="Zhang Y."/>
            <person name="Chusongsang P."/>
            <person name="Tanasarnprasert K."/>
            <person name="Hu X."/>
            <person name="Limpanont Y."/>
            <person name="Lv Z."/>
        </authorList>
    </citation>
    <scope>NUCLEOTIDE SEQUENCE</scope>
    <source>
        <strain evidence="2">LV_2022a</strain>
    </source>
</reference>
<dbReference type="GO" id="GO:0044782">
    <property type="term" value="P:cilium organization"/>
    <property type="evidence" value="ECO:0007669"/>
    <property type="project" value="TreeGrafter"/>
</dbReference>
<dbReference type="PANTHER" id="PTHR21356">
    <property type="entry name" value="ARMADILLO REPEAT CONTAINING 2"/>
    <property type="match status" value="1"/>
</dbReference>
<proteinExistence type="predicted"/>
<keyword evidence="3" id="KW-1185">Reference proteome</keyword>
<feature type="compositionally biased region" description="Basic and acidic residues" evidence="1">
    <location>
        <begin position="120"/>
        <end position="141"/>
    </location>
</feature>
<dbReference type="Proteomes" id="UP001292079">
    <property type="component" value="Unassembled WGS sequence"/>
</dbReference>
<dbReference type="SUPFAM" id="SSF48371">
    <property type="entry name" value="ARM repeat"/>
    <property type="match status" value="1"/>
</dbReference>
<accession>A0AAE2D919</accession>
<sequence>MTSPGLKKPTHDSDSLNSTVTANYNPVRAFYELPKGKLTSAQIVEESRNWLRSVSTCRPYTPKDKTRSLLNTSQMRTGYRPSSAFKVTAKCFDPFETTNKLNVQLEPVHTKNRNVHKQSKPAENETKNSKNIDERIGDRHSAASSQFSGSTAEYILSESNKNSPRLELVGTQTRLISPIYAKRPVYSVIKSERCSSPKSSYNSCTGLQMISTTQNHLHNTQMKLKNTKNVASKVSPVLREKYTSSNNITKKIPHYHSPSHGSTLSSLDDTQSFRPNSPTDLLLLPSRTAALFTEEDKYQFRTNGIRSAVTATNTNVELIRETVDENKPKSCGPHAKHQRSTNYNVVEVNMPGKFQTSVSGDSGLSSGTELDQLIYRLNELSLTTSLSTSITKTTEPTSSYSNIRSSKTCDLQLLYKYNNEPIQQQYQHLDKKRNKLTSSTTSMQQSVSKEVENPNLQVNRLNEDDIIDLLNRIQNYISDTELEDNQNWSNRSTLLKTVFDLINYPSPRIHLTIARLMLTMNVTGRNLLNICKIVYKVAKNADNDCLFFEDSNILDILIDALHLRELSNIPLSISSSIICPSSRSSFPFSINYLFQNSTLFSIHLESLLFLTGTIKFLISNIHFMEKFNSNSSFLSNLLTIHKWIFEMLIYLWNDVRKFYLVNSVEIKDHQSIDDVNNNKMNRKPISKFIQHAHHVLVQVTEIFCHLSSIDLFRSQLIAENGILEHVINCIIKYNEFNHKILNESNDDITTLSNIDNSNDQNEIALNVSEFYTIYFNWIRFLSHLTEHTDVCHYLENCLAPTNNQMNINLSMNAELINSTNSCVIVSAQFTALCYALTDFMYFFEERLEFVVRIAYVLGNLAAKCEHARIAIIPNENFSLKLCNLCRHYNKKYNYFQQSCHLMNGTNQNKLKTTEVNNNDLNHPNDTIPEKMNDSVKSVYSLQYDVLVKLLRIIANASISETVGLICTTNFDCINLIIEIIENQSVGEPNELLLNCFASLNNLTYYIKQELTDESVAKQLEVAESLLRAITKANGHQEEFLGIIRVFGNLTRHTRIRQWLTTNGNQLLPIKSLSSPYSIIAFNGINSNIYNNNNNNNPEMNNLIQQNAFLYLLIQALDFSRPDIVYSTLGVLINLMTDVDQRPMLRILGGLSKLVEILQKFAGYDWQLAGLTCKTLWNYTELANNSLSGILDSEIMNELLSLLTKFTDDTVVSQLHKTLLPDSLINESDCLSLWKSAWFSEFLPVANELLHRLSSIQ</sequence>